<name>A0A0A9F2L5_ARUDO</name>
<evidence type="ECO:0000256" key="1">
    <source>
        <dbReference type="SAM" id="MobiDB-lite"/>
    </source>
</evidence>
<evidence type="ECO:0000313" key="2">
    <source>
        <dbReference type="EMBL" id="JAE06557.1"/>
    </source>
</evidence>
<proteinExistence type="predicted"/>
<reference evidence="2" key="1">
    <citation type="submission" date="2014-09" db="EMBL/GenBank/DDBJ databases">
        <authorList>
            <person name="Magalhaes I.L.F."/>
            <person name="Oliveira U."/>
            <person name="Santos F.R."/>
            <person name="Vidigal T.H.D.A."/>
            <person name="Brescovit A.D."/>
            <person name="Santos A.J."/>
        </authorList>
    </citation>
    <scope>NUCLEOTIDE SEQUENCE</scope>
    <source>
        <tissue evidence="2">Shoot tissue taken approximately 20 cm above the soil surface</tissue>
    </source>
</reference>
<protein>
    <submittedName>
        <fullName evidence="2">Uncharacterized protein</fullName>
    </submittedName>
</protein>
<sequence length="68" mass="7107">MSVPLQLLTPAHNPATRGSFSSPPCAITSLSEELSLSKDSTQGGISVPLLLLSPLHAPDVQGSLWPEE</sequence>
<organism evidence="2">
    <name type="scientific">Arundo donax</name>
    <name type="common">Giant reed</name>
    <name type="synonym">Donax arundinaceus</name>
    <dbReference type="NCBI Taxonomy" id="35708"/>
    <lineage>
        <taxon>Eukaryota</taxon>
        <taxon>Viridiplantae</taxon>
        <taxon>Streptophyta</taxon>
        <taxon>Embryophyta</taxon>
        <taxon>Tracheophyta</taxon>
        <taxon>Spermatophyta</taxon>
        <taxon>Magnoliopsida</taxon>
        <taxon>Liliopsida</taxon>
        <taxon>Poales</taxon>
        <taxon>Poaceae</taxon>
        <taxon>PACMAD clade</taxon>
        <taxon>Arundinoideae</taxon>
        <taxon>Arundineae</taxon>
        <taxon>Arundo</taxon>
    </lineage>
</organism>
<reference evidence="2" key="2">
    <citation type="journal article" date="2015" name="Data Brief">
        <title>Shoot transcriptome of the giant reed, Arundo donax.</title>
        <authorList>
            <person name="Barrero R.A."/>
            <person name="Guerrero F.D."/>
            <person name="Moolhuijzen P."/>
            <person name="Goolsby J.A."/>
            <person name="Tidwell J."/>
            <person name="Bellgard S.E."/>
            <person name="Bellgard M.I."/>
        </authorList>
    </citation>
    <scope>NUCLEOTIDE SEQUENCE</scope>
    <source>
        <tissue evidence="2">Shoot tissue taken approximately 20 cm above the soil surface</tissue>
    </source>
</reference>
<dbReference type="EMBL" id="GBRH01191339">
    <property type="protein sequence ID" value="JAE06557.1"/>
    <property type="molecule type" value="Transcribed_RNA"/>
</dbReference>
<feature type="region of interest" description="Disordered" evidence="1">
    <location>
        <begin position="1"/>
        <end position="24"/>
    </location>
</feature>
<dbReference type="AlphaFoldDB" id="A0A0A9F2L5"/>
<accession>A0A0A9F2L5</accession>